<name>A0A5M8PI97_9LECA</name>
<protein>
    <recommendedName>
        <fullName evidence="4">RAVE subunit 2/Rogdi</fullName>
    </recommendedName>
</protein>
<proteinExistence type="predicted"/>
<dbReference type="AlphaFoldDB" id="A0A5M8PI97"/>
<dbReference type="PANTHER" id="PTHR13618">
    <property type="entry name" value="LEUCINE ZIPPER CONTAINING TRANSCRIPTION FACTOR LZF1"/>
    <property type="match status" value="1"/>
</dbReference>
<dbReference type="GO" id="GO:0043291">
    <property type="term" value="C:RAVE complex"/>
    <property type="evidence" value="ECO:0007669"/>
    <property type="project" value="TreeGrafter"/>
</dbReference>
<dbReference type="Pfam" id="PF10259">
    <property type="entry name" value="Rogdi_lz"/>
    <property type="match status" value="1"/>
</dbReference>
<dbReference type="EMBL" id="VXIT01000014">
    <property type="protein sequence ID" value="KAA6408342.1"/>
    <property type="molecule type" value="Genomic_DNA"/>
</dbReference>
<feature type="compositionally biased region" description="Pro residues" evidence="1">
    <location>
        <begin position="93"/>
        <end position="112"/>
    </location>
</feature>
<reference evidence="2 3" key="1">
    <citation type="submission" date="2019-09" db="EMBL/GenBank/DDBJ databases">
        <title>The hologenome of the rock-dwelling lichen Lasallia pustulata.</title>
        <authorList>
            <person name="Greshake Tzovaras B."/>
            <person name="Segers F."/>
            <person name="Bicker A."/>
            <person name="Dal Grande F."/>
            <person name="Otte J."/>
            <person name="Hankeln T."/>
            <person name="Schmitt I."/>
            <person name="Ebersberger I."/>
        </authorList>
    </citation>
    <scope>NUCLEOTIDE SEQUENCE [LARGE SCALE GENOMIC DNA]</scope>
    <source>
        <strain evidence="2">A1-1</strain>
    </source>
</reference>
<evidence type="ECO:0000256" key="1">
    <source>
        <dbReference type="SAM" id="MobiDB-lite"/>
    </source>
</evidence>
<gene>
    <name evidence="2" type="ORF">FRX48_08084</name>
</gene>
<dbReference type="Proteomes" id="UP000324767">
    <property type="component" value="Unassembled WGS sequence"/>
</dbReference>
<dbReference type="OrthoDB" id="66510at2759"/>
<comment type="caution">
    <text evidence="2">The sequence shown here is derived from an EMBL/GenBank/DDBJ whole genome shotgun (WGS) entry which is preliminary data.</text>
</comment>
<feature type="region of interest" description="Disordered" evidence="1">
    <location>
        <begin position="88"/>
        <end position="114"/>
    </location>
</feature>
<accession>A0A5M8PI97</accession>
<evidence type="ECO:0000313" key="3">
    <source>
        <dbReference type="Proteomes" id="UP000324767"/>
    </source>
</evidence>
<evidence type="ECO:0008006" key="4">
    <source>
        <dbReference type="Google" id="ProtNLM"/>
    </source>
</evidence>
<organism evidence="2 3">
    <name type="scientific">Lasallia pustulata</name>
    <dbReference type="NCBI Taxonomy" id="136370"/>
    <lineage>
        <taxon>Eukaryota</taxon>
        <taxon>Fungi</taxon>
        <taxon>Dikarya</taxon>
        <taxon>Ascomycota</taxon>
        <taxon>Pezizomycotina</taxon>
        <taxon>Lecanoromycetes</taxon>
        <taxon>OSLEUM clade</taxon>
        <taxon>Umbilicariomycetidae</taxon>
        <taxon>Umbilicariales</taxon>
        <taxon>Umbilicariaceae</taxon>
        <taxon>Lasallia</taxon>
    </lineage>
</organism>
<sequence>MSAAVWPPISHDALIQEEEASLARELEWLLNSLQESLASFKSGLEDCIALLAPQEPGATLVLSSHRSESVKGFVTRVGTRIIKGDIHLRLPTLPGPRNPHPPPPNHPPPPPQLTTTRALINQALDIIDVSTWTGDAHSAPFISGQLRLLHENITEARQTLRGGEESLGNGWPSPPPPPLLSFHLSIHDAALVLHLRTLSPTPPADSTFSRLLGLAAAPPSHDETGRTFVYGGQEVRVREKVRVESQDPSLMAVMAKLSAVGHGVGFRAVVVPDLFMRLNMAVLRWPRFTQKVKQTDRRVYANQ</sequence>
<dbReference type="PANTHER" id="PTHR13618:SF1">
    <property type="entry name" value="PROTEIN ROGDI HOMOLOG"/>
    <property type="match status" value="1"/>
</dbReference>
<dbReference type="InterPro" id="IPR028241">
    <property type="entry name" value="RAVE2/Rogdi"/>
</dbReference>
<evidence type="ECO:0000313" key="2">
    <source>
        <dbReference type="EMBL" id="KAA6408342.1"/>
    </source>
</evidence>